<proteinExistence type="predicted"/>
<feature type="compositionally biased region" description="Basic residues" evidence="1">
    <location>
        <begin position="71"/>
        <end position="81"/>
    </location>
</feature>
<name>A0A9P7Y7K5_9HELO</name>
<evidence type="ECO:0000313" key="2">
    <source>
        <dbReference type="EMBL" id="KAG9228531.1"/>
    </source>
</evidence>
<feature type="region of interest" description="Disordered" evidence="1">
    <location>
        <begin position="39"/>
        <end position="125"/>
    </location>
</feature>
<dbReference type="Proteomes" id="UP000824998">
    <property type="component" value="Unassembled WGS sequence"/>
</dbReference>
<organism evidence="2 3">
    <name type="scientific">Amylocarpus encephaloides</name>
    <dbReference type="NCBI Taxonomy" id="45428"/>
    <lineage>
        <taxon>Eukaryota</taxon>
        <taxon>Fungi</taxon>
        <taxon>Dikarya</taxon>
        <taxon>Ascomycota</taxon>
        <taxon>Pezizomycotina</taxon>
        <taxon>Leotiomycetes</taxon>
        <taxon>Helotiales</taxon>
        <taxon>Helotiales incertae sedis</taxon>
        <taxon>Amylocarpus</taxon>
    </lineage>
</organism>
<evidence type="ECO:0000313" key="3">
    <source>
        <dbReference type="Proteomes" id="UP000824998"/>
    </source>
</evidence>
<reference evidence="2" key="1">
    <citation type="journal article" date="2021" name="IMA Fungus">
        <title>Genomic characterization of three marine fungi, including Emericellopsis atlantica sp. nov. with signatures of a generalist lifestyle and marine biomass degradation.</title>
        <authorList>
            <person name="Hagestad O.C."/>
            <person name="Hou L."/>
            <person name="Andersen J.H."/>
            <person name="Hansen E.H."/>
            <person name="Altermark B."/>
            <person name="Li C."/>
            <person name="Kuhnert E."/>
            <person name="Cox R.J."/>
            <person name="Crous P.W."/>
            <person name="Spatafora J.W."/>
            <person name="Lail K."/>
            <person name="Amirebrahimi M."/>
            <person name="Lipzen A."/>
            <person name="Pangilinan J."/>
            <person name="Andreopoulos W."/>
            <person name="Hayes R.D."/>
            <person name="Ng V."/>
            <person name="Grigoriev I.V."/>
            <person name="Jackson S.A."/>
            <person name="Sutton T.D.S."/>
            <person name="Dobson A.D.W."/>
            <person name="Rama T."/>
        </authorList>
    </citation>
    <scope>NUCLEOTIDE SEQUENCE</scope>
    <source>
        <strain evidence="2">TRa018bII</strain>
    </source>
</reference>
<protein>
    <submittedName>
        <fullName evidence="2">Uncharacterized protein</fullName>
    </submittedName>
</protein>
<sequence length="125" mass="13498">MQIIKQMGGEKLTVDWSKISLPGRTPKALSHVWAKIRADAATSGPSDGAPKVPVTPRKRASKAAAKVEPPKKKKATPRKNKNQIEEIEDDADVSELKDNASDDAMNGELDTMDSNGQEQKGYADA</sequence>
<dbReference type="AlphaFoldDB" id="A0A9P7Y7K5"/>
<accession>A0A9P7Y7K5</accession>
<dbReference type="EMBL" id="MU251919">
    <property type="protein sequence ID" value="KAG9228531.1"/>
    <property type="molecule type" value="Genomic_DNA"/>
</dbReference>
<gene>
    <name evidence="2" type="ORF">BJ875DRAFT_236393</name>
</gene>
<dbReference type="OrthoDB" id="4848529at2759"/>
<keyword evidence="3" id="KW-1185">Reference proteome</keyword>
<evidence type="ECO:0000256" key="1">
    <source>
        <dbReference type="SAM" id="MobiDB-lite"/>
    </source>
</evidence>
<comment type="caution">
    <text evidence="2">The sequence shown here is derived from an EMBL/GenBank/DDBJ whole genome shotgun (WGS) entry which is preliminary data.</text>
</comment>